<evidence type="ECO:0008006" key="3">
    <source>
        <dbReference type="Google" id="ProtNLM"/>
    </source>
</evidence>
<dbReference type="HOGENOM" id="CLU_982527_0_0_3"/>
<reference evidence="1 2" key="1">
    <citation type="submission" date="2012-05" db="EMBL/GenBank/DDBJ databases">
        <title>Finished chromosome of genome of Chamaesiphon sp. PCC 6605.</title>
        <authorList>
            <consortium name="US DOE Joint Genome Institute"/>
            <person name="Gugger M."/>
            <person name="Coursin T."/>
            <person name="Rippka R."/>
            <person name="Tandeau De Marsac N."/>
            <person name="Huntemann M."/>
            <person name="Wei C.-L."/>
            <person name="Han J."/>
            <person name="Detter J.C."/>
            <person name="Han C."/>
            <person name="Tapia R."/>
            <person name="Chen A."/>
            <person name="Kyrpides N."/>
            <person name="Mavromatis K."/>
            <person name="Markowitz V."/>
            <person name="Szeto E."/>
            <person name="Ivanova N."/>
            <person name="Pagani I."/>
            <person name="Pati A."/>
            <person name="Goodwin L."/>
            <person name="Nordberg H.P."/>
            <person name="Cantor M.N."/>
            <person name="Hua S.X."/>
            <person name="Woyke T."/>
            <person name="Kerfeld C.A."/>
        </authorList>
    </citation>
    <scope>NUCLEOTIDE SEQUENCE [LARGE SCALE GENOMIC DNA]</scope>
    <source>
        <strain evidence="2">ATCC 27169 / PCC 6605</strain>
    </source>
</reference>
<evidence type="ECO:0000313" key="2">
    <source>
        <dbReference type="Proteomes" id="UP000010366"/>
    </source>
</evidence>
<name>K9UP76_CHAP6</name>
<sequence length="251" mass="27940">MQFIIGLVAILWIDRIIGTSLSLNGKVVAVTGASGALGRELVAQLSIQGAKVVAITTNPAAIFPEGVKVLAWQLGSESELLSELQAVDVLILNHGINVYGDRSPAKVFESYEVNTFSTLRMAELFLGMVTDASDRTHKELWINTSEAEINPALSPLYELSKRTLGDLITLRRLDAPCIIRKLILGPFKSQLNPYGVMSASWVAEAIIFLAQRDFRNIIVTINPLTYLLFPIKEFFQSWYFRIFTKSEKITY</sequence>
<dbReference type="STRING" id="1173020.Cha6605_5099"/>
<dbReference type="InterPro" id="IPR002347">
    <property type="entry name" value="SDR_fam"/>
</dbReference>
<dbReference type="NCBIfam" id="NF005653">
    <property type="entry name" value="PRK07424.1"/>
    <property type="match status" value="1"/>
</dbReference>
<dbReference type="Pfam" id="PF00106">
    <property type="entry name" value="adh_short"/>
    <property type="match status" value="1"/>
</dbReference>
<dbReference type="KEGG" id="cmp:Cha6605_5099"/>
<dbReference type="EMBL" id="CP003600">
    <property type="protein sequence ID" value="AFY95999.1"/>
    <property type="molecule type" value="Genomic_DNA"/>
</dbReference>
<dbReference type="RefSeq" id="WP_015162086.1">
    <property type="nucleotide sequence ID" value="NC_019697.1"/>
</dbReference>
<dbReference type="PATRIC" id="fig|1173020.3.peg.5841"/>
<keyword evidence="2" id="KW-1185">Reference proteome</keyword>
<dbReference type="Proteomes" id="UP000010366">
    <property type="component" value="Chromosome"/>
</dbReference>
<accession>K9UP76</accession>
<dbReference type="InterPro" id="IPR036291">
    <property type="entry name" value="NAD(P)-bd_dom_sf"/>
</dbReference>
<dbReference type="eggNOG" id="COG0300">
    <property type="taxonomic scope" value="Bacteria"/>
</dbReference>
<gene>
    <name evidence="1" type="ORF">Cha6605_5099</name>
</gene>
<protein>
    <recommendedName>
        <fullName evidence="3">Short-chain alcohol dehydrogenase</fullName>
    </recommendedName>
</protein>
<dbReference type="OrthoDB" id="452815at2"/>
<proteinExistence type="predicted"/>
<dbReference type="AlphaFoldDB" id="K9UP76"/>
<dbReference type="SUPFAM" id="SSF51735">
    <property type="entry name" value="NAD(P)-binding Rossmann-fold domains"/>
    <property type="match status" value="1"/>
</dbReference>
<organism evidence="1 2">
    <name type="scientific">Chamaesiphon minutus (strain ATCC 27169 / PCC 6605)</name>
    <dbReference type="NCBI Taxonomy" id="1173020"/>
    <lineage>
        <taxon>Bacteria</taxon>
        <taxon>Bacillati</taxon>
        <taxon>Cyanobacteriota</taxon>
        <taxon>Cyanophyceae</taxon>
        <taxon>Gomontiellales</taxon>
        <taxon>Chamaesiphonaceae</taxon>
        <taxon>Chamaesiphon</taxon>
    </lineage>
</organism>
<evidence type="ECO:0000313" key="1">
    <source>
        <dbReference type="EMBL" id="AFY95999.1"/>
    </source>
</evidence>
<dbReference type="Gene3D" id="3.40.50.720">
    <property type="entry name" value="NAD(P)-binding Rossmann-like Domain"/>
    <property type="match status" value="1"/>
</dbReference>